<comment type="caution">
    <text evidence="2">The sequence shown here is derived from an EMBL/GenBank/DDBJ whole genome shotgun (WGS) entry which is preliminary data.</text>
</comment>
<reference evidence="2" key="2">
    <citation type="submission" date="2022-01" db="EMBL/GenBank/DDBJ databases">
        <authorList>
            <person name="Yamashiro T."/>
            <person name="Shiraishi A."/>
            <person name="Satake H."/>
            <person name="Nakayama K."/>
        </authorList>
    </citation>
    <scope>NUCLEOTIDE SEQUENCE</scope>
</reference>
<dbReference type="PANTHER" id="PTHR34072:SF52">
    <property type="entry name" value="RIBONUCLEASE H"/>
    <property type="match status" value="1"/>
</dbReference>
<dbReference type="Proteomes" id="UP001151760">
    <property type="component" value="Unassembled WGS sequence"/>
</dbReference>
<dbReference type="Pfam" id="PF17919">
    <property type="entry name" value="RT_RNaseH_2"/>
    <property type="match status" value="1"/>
</dbReference>
<evidence type="ECO:0000259" key="1">
    <source>
        <dbReference type="Pfam" id="PF17919"/>
    </source>
</evidence>
<sequence>MTKDHPLEQVIGEPSRPVLTRNQLRSDGDMCMYALTVSTVEPKNVKEAMTDPAWIESMQEELLQFKRLDVWVLVPLPDVAYNNRFHELALMCHELVPTEKKKIEWYVRGFPERIKGNITSLKPATLHEAINMARELVEQSVQATHRLYEKIAYSSFELQKFLEVQGDDGGNTKKDLGSLRIVSRFNLLWSDRIRIIDLMHCAHRCYRQDHLLLNQKKKAYVWGDKQDEAFQILKEKLCNAPMLALPDGPDDFVVYCDASKQGFGCVMMHRGKVIAYASRQLKKHENFYSTHDMELVRWCFAHKIRIVPTEMELVLEQTQ</sequence>
<gene>
    <name evidence="2" type="ORF">Tco_1111833</name>
</gene>
<dbReference type="SUPFAM" id="SSF56672">
    <property type="entry name" value="DNA/RNA polymerases"/>
    <property type="match status" value="1"/>
</dbReference>
<dbReference type="PANTHER" id="PTHR34072">
    <property type="entry name" value="ENZYMATIC POLYPROTEIN-RELATED"/>
    <property type="match status" value="1"/>
</dbReference>
<evidence type="ECO:0000313" key="3">
    <source>
        <dbReference type="Proteomes" id="UP001151760"/>
    </source>
</evidence>
<accession>A0ABQ5IP69</accession>
<evidence type="ECO:0000313" key="2">
    <source>
        <dbReference type="EMBL" id="GJU01495.1"/>
    </source>
</evidence>
<organism evidence="2 3">
    <name type="scientific">Tanacetum coccineum</name>
    <dbReference type="NCBI Taxonomy" id="301880"/>
    <lineage>
        <taxon>Eukaryota</taxon>
        <taxon>Viridiplantae</taxon>
        <taxon>Streptophyta</taxon>
        <taxon>Embryophyta</taxon>
        <taxon>Tracheophyta</taxon>
        <taxon>Spermatophyta</taxon>
        <taxon>Magnoliopsida</taxon>
        <taxon>eudicotyledons</taxon>
        <taxon>Gunneridae</taxon>
        <taxon>Pentapetalae</taxon>
        <taxon>asterids</taxon>
        <taxon>campanulids</taxon>
        <taxon>Asterales</taxon>
        <taxon>Asteraceae</taxon>
        <taxon>Asteroideae</taxon>
        <taxon>Anthemideae</taxon>
        <taxon>Anthemidinae</taxon>
        <taxon>Tanacetum</taxon>
    </lineage>
</organism>
<feature type="domain" description="Reverse transcriptase/retrotransposon-derived protein RNase H-like" evidence="1">
    <location>
        <begin position="222"/>
        <end position="297"/>
    </location>
</feature>
<dbReference type="InterPro" id="IPR041577">
    <property type="entry name" value="RT_RNaseH_2"/>
</dbReference>
<protein>
    <submittedName>
        <fullName evidence="2">Gag-pol polyprotein</fullName>
    </submittedName>
</protein>
<name>A0ABQ5IP69_9ASTR</name>
<reference evidence="2" key="1">
    <citation type="journal article" date="2022" name="Int. J. Mol. Sci.">
        <title>Draft Genome of Tanacetum Coccineum: Genomic Comparison of Closely Related Tanacetum-Family Plants.</title>
        <authorList>
            <person name="Yamashiro T."/>
            <person name="Shiraishi A."/>
            <person name="Nakayama K."/>
            <person name="Satake H."/>
        </authorList>
    </citation>
    <scope>NUCLEOTIDE SEQUENCE</scope>
</reference>
<dbReference type="InterPro" id="IPR043128">
    <property type="entry name" value="Rev_trsase/Diguanyl_cyclase"/>
</dbReference>
<keyword evidence="3" id="KW-1185">Reference proteome</keyword>
<proteinExistence type="predicted"/>
<dbReference type="Gene3D" id="3.30.70.270">
    <property type="match status" value="1"/>
</dbReference>
<dbReference type="InterPro" id="IPR043502">
    <property type="entry name" value="DNA/RNA_pol_sf"/>
</dbReference>
<dbReference type="EMBL" id="BQNB010020969">
    <property type="protein sequence ID" value="GJU01495.1"/>
    <property type="molecule type" value="Genomic_DNA"/>
</dbReference>